<protein>
    <recommendedName>
        <fullName evidence="4">Transmembrane protein</fullName>
    </recommendedName>
</protein>
<gene>
    <name evidence="2" type="ORF">HXL68_14460</name>
</gene>
<dbReference type="InterPro" id="IPR011990">
    <property type="entry name" value="TPR-like_helical_dom_sf"/>
</dbReference>
<dbReference type="EMBL" id="JABZMI010000386">
    <property type="protein sequence ID" value="MBF1166228.1"/>
    <property type="molecule type" value="Genomic_DNA"/>
</dbReference>
<dbReference type="AlphaFoldDB" id="A0A930BYB5"/>
<keyword evidence="1" id="KW-1133">Transmembrane helix</keyword>
<comment type="caution">
    <text evidence="2">The sequence shown here is derived from an EMBL/GenBank/DDBJ whole genome shotgun (WGS) entry which is preliminary data.</text>
</comment>
<proteinExistence type="predicted"/>
<feature type="transmembrane region" description="Helical" evidence="1">
    <location>
        <begin position="66"/>
        <end position="91"/>
    </location>
</feature>
<reference evidence="2" key="1">
    <citation type="submission" date="2020-04" db="EMBL/GenBank/DDBJ databases">
        <title>Deep metagenomics examines the oral microbiome during advanced dental caries in children, revealing novel taxa and co-occurrences with host molecules.</title>
        <authorList>
            <person name="Baker J.L."/>
            <person name="Morton J.T."/>
            <person name="Dinis M."/>
            <person name="Alvarez R."/>
            <person name="Tran N.C."/>
            <person name="Knight R."/>
            <person name="Edlund A."/>
        </authorList>
    </citation>
    <scope>NUCLEOTIDE SEQUENCE</scope>
    <source>
        <strain evidence="2">JCVI_32_bin.24</strain>
    </source>
</reference>
<organism evidence="2 3">
    <name type="scientific">Dechloromonas agitata</name>
    <dbReference type="NCBI Taxonomy" id="73030"/>
    <lineage>
        <taxon>Bacteria</taxon>
        <taxon>Pseudomonadati</taxon>
        <taxon>Pseudomonadota</taxon>
        <taxon>Betaproteobacteria</taxon>
        <taxon>Rhodocyclales</taxon>
        <taxon>Azonexaceae</taxon>
        <taxon>Dechloromonas</taxon>
    </lineage>
</organism>
<keyword evidence="1" id="KW-0812">Transmembrane</keyword>
<feature type="transmembrane region" description="Helical" evidence="1">
    <location>
        <begin position="33"/>
        <end position="54"/>
    </location>
</feature>
<sequence length="331" mass="36734">MLNAKLGLSAALLEINAWSGPLLFESNSDLVLLWYLGGHALASLLLAAFVQGLLPAARVRPRWATLLLLAGFSYAVPIAGFVCVLAGALLLRFYKLPPAGGGFESLQLPDFDPHLRSQGVFRQAGLRSILNNSQVPMHTRLGAMVALQYVPGRVASPLLRDVLSDPAEDIRLLAYGMLDNQEKRINRAIDDELQQFGQATTDTARLAAAQRLSDLYWELVYQRLALGDLRQYAIDESLRYCEQVLAQHPASAAMILRRGRLRHEQGDYVAAEADYRQAQALGLPATRVLPYLAEARFEQRDFAGASRLVQELSAWNSLPRLRPIVDYWTRA</sequence>
<evidence type="ECO:0000256" key="1">
    <source>
        <dbReference type="SAM" id="Phobius"/>
    </source>
</evidence>
<dbReference type="SUPFAM" id="SSF48452">
    <property type="entry name" value="TPR-like"/>
    <property type="match status" value="1"/>
</dbReference>
<dbReference type="Gene3D" id="1.25.40.10">
    <property type="entry name" value="Tetratricopeptide repeat domain"/>
    <property type="match status" value="1"/>
</dbReference>
<name>A0A930BYB5_9RHOO</name>
<keyword evidence="1" id="KW-0472">Membrane</keyword>
<evidence type="ECO:0000313" key="3">
    <source>
        <dbReference type="Proteomes" id="UP000718593"/>
    </source>
</evidence>
<accession>A0A930BYB5</accession>
<dbReference type="Proteomes" id="UP000718593">
    <property type="component" value="Unassembled WGS sequence"/>
</dbReference>
<evidence type="ECO:0008006" key="4">
    <source>
        <dbReference type="Google" id="ProtNLM"/>
    </source>
</evidence>
<evidence type="ECO:0000313" key="2">
    <source>
        <dbReference type="EMBL" id="MBF1166228.1"/>
    </source>
</evidence>